<protein>
    <submittedName>
        <fullName evidence="2">Uncharacterized protein</fullName>
    </submittedName>
</protein>
<evidence type="ECO:0000313" key="3">
    <source>
        <dbReference type="Proteomes" id="UP001056384"/>
    </source>
</evidence>
<gene>
    <name evidence="2" type="ORF">Slin15195_G031010</name>
</gene>
<organism evidence="2 3">
    <name type="scientific">Septoria linicola</name>
    <dbReference type="NCBI Taxonomy" id="215465"/>
    <lineage>
        <taxon>Eukaryota</taxon>
        <taxon>Fungi</taxon>
        <taxon>Dikarya</taxon>
        <taxon>Ascomycota</taxon>
        <taxon>Pezizomycotina</taxon>
        <taxon>Dothideomycetes</taxon>
        <taxon>Dothideomycetidae</taxon>
        <taxon>Mycosphaerellales</taxon>
        <taxon>Mycosphaerellaceae</taxon>
        <taxon>Septoria</taxon>
    </lineage>
</organism>
<dbReference type="OrthoDB" id="5425061at2759"/>
<feature type="compositionally biased region" description="Basic and acidic residues" evidence="1">
    <location>
        <begin position="191"/>
        <end position="210"/>
    </location>
</feature>
<dbReference type="Pfam" id="PF09428">
    <property type="entry name" value="DUF2011"/>
    <property type="match status" value="1"/>
</dbReference>
<feature type="compositionally biased region" description="Basic residues" evidence="1">
    <location>
        <begin position="211"/>
        <end position="228"/>
    </location>
</feature>
<keyword evidence="3" id="KW-1185">Reference proteome</keyword>
<reference evidence="2" key="1">
    <citation type="submission" date="2022-06" db="EMBL/GenBank/DDBJ databases">
        <title>Complete genome sequences of two strains of the flax pathogen Septoria linicola.</title>
        <authorList>
            <person name="Lapalu N."/>
            <person name="Simon A."/>
            <person name="Demenou B."/>
            <person name="Paumier D."/>
            <person name="Guillot M.-P."/>
            <person name="Gout L."/>
            <person name="Valade R."/>
        </authorList>
    </citation>
    <scope>NUCLEOTIDE SEQUENCE</scope>
    <source>
        <strain evidence="2">SE15195</strain>
    </source>
</reference>
<dbReference type="EMBL" id="CP099419">
    <property type="protein sequence ID" value="USW49782.1"/>
    <property type="molecule type" value="Genomic_DNA"/>
</dbReference>
<evidence type="ECO:0000313" key="2">
    <source>
        <dbReference type="EMBL" id="USW49782.1"/>
    </source>
</evidence>
<name>A0A9Q9APN5_9PEZI</name>
<feature type="region of interest" description="Disordered" evidence="1">
    <location>
        <begin position="1"/>
        <end position="20"/>
    </location>
</feature>
<feature type="region of interest" description="Disordered" evidence="1">
    <location>
        <begin position="187"/>
        <end position="256"/>
    </location>
</feature>
<accession>A0A9Q9APN5</accession>
<proteinExistence type="predicted"/>
<sequence>MERIVSRADLQADQITPPSSPEITQLEHLQEFNFVHHEELPDASAAPEDDENEFVFQLFAPAAGKTAESNGVAKIRLESPDLTDAEPGLLNPDRDSRYYFTGSPSSEELQTFALAAVDGQDVLTRSKSAWPGMAYSWKVLHVPTTKKQRRLLEPSNAMFAKLMGKESVPKRTRPGKKARLAVRVKLAAAKTKQEEKQKAAEAKEVEEREKRTRRNREKKVKKKNREKAKKAEAGGADDDAAEDKKDSSEAESQHDD</sequence>
<dbReference type="AlphaFoldDB" id="A0A9Q9APN5"/>
<dbReference type="InterPro" id="IPR018555">
    <property type="entry name" value="C630.06c-like"/>
</dbReference>
<evidence type="ECO:0000256" key="1">
    <source>
        <dbReference type="SAM" id="MobiDB-lite"/>
    </source>
</evidence>
<feature type="compositionally biased region" description="Basic and acidic residues" evidence="1">
    <location>
        <begin position="242"/>
        <end position="256"/>
    </location>
</feature>
<dbReference type="Proteomes" id="UP001056384">
    <property type="component" value="Chromosome 2"/>
</dbReference>